<dbReference type="EMBL" id="HBFP01010592">
    <property type="protein sequence ID" value="CAD8823214.1"/>
    <property type="molecule type" value="Transcribed_RNA"/>
</dbReference>
<reference evidence="2" key="1">
    <citation type="submission" date="2021-01" db="EMBL/GenBank/DDBJ databases">
        <authorList>
            <person name="Corre E."/>
            <person name="Pelletier E."/>
            <person name="Niang G."/>
            <person name="Scheremetjew M."/>
            <person name="Finn R."/>
            <person name="Kale V."/>
            <person name="Holt S."/>
            <person name="Cochrane G."/>
            <person name="Meng A."/>
            <person name="Brown T."/>
            <person name="Cohen L."/>
        </authorList>
    </citation>
    <scope>NUCLEOTIDE SEQUENCE</scope>
    <source>
        <strain evidence="2">CCMP3278</strain>
    </source>
</reference>
<evidence type="ECO:0000313" key="2">
    <source>
        <dbReference type="EMBL" id="CAD8823214.1"/>
    </source>
</evidence>
<dbReference type="AlphaFoldDB" id="A0A7S1ETY2"/>
<dbReference type="InterPro" id="IPR011989">
    <property type="entry name" value="ARM-like"/>
</dbReference>
<proteinExistence type="predicted"/>
<organism evidence="2">
    <name type="scientific">Timspurckia oligopyrenoides</name>
    <dbReference type="NCBI Taxonomy" id="708627"/>
    <lineage>
        <taxon>Eukaryota</taxon>
        <taxon>Rhodophyta</taxon>
        <taxon>Bangiophyceae</taxon>
        <taxon>Porphyridiales</taxon>
        <taxon>Porphyridiaceae</taxon>
        <taxon>Timspurckia</taxon>
    </lineage>
</organism>
<feature type="coiled-coil region" evidence="1">
    <location>
        <begin position="322"/>
        <end position="352"/>
    </location>
</feature>
<dbReference type="InterPro" id="IPR016024">
    <property type="entry name" value="ARM-type_fold"/>
</dbReference>
<sequence length="358" mass="40086">MMEVEVDAIGCGTHMDLVSRMITRPLTHWSCLSGALILIKSKQSSSRYVTDLLRNAVMNDEFPWFIRRILSGMLGKIGTSYSIHTVCELIACVKDPRILIGLIEAIDSIPSNTKVVPTLVNFIVNSTSITPRSLALHALGKHGKYLESGTDESSDCVSIEVVESLLIAFALEDDDQAQKDEHRWWIWLKRGAVLGLGELKTKKCYEVLLLLCKLRTGRRAFRTSVIQALGKAVEYQEKKECEKVACILMCTLNDEFEEQYVRRSAAQALSGMCFSGVNGVVDALKVYKLNGCVNHDEGFVERLIRNVQKNSSESSKSGSEIHKNVEKLMNELRTTKDKVEALEMKLNQNNKVNPKEDS</sequence>
<gene>
    <name evidence="2" type="ORF">TOLI1172_LOCUS7610</name>
</gene>
<evidence type="ECO:0008006" key="3">
    <source>
        <dbReference type="Google" id="ProtNLM"/>
    </source>
</evidence>
<dbReference type="Gene3D" id="1.25.10.10">
    <property type="entry name" value="Leucine-rich Repeat Variant"/>
    <property type="match status" value="1"/>
</dbReference>
<keyword evidence="1" id="KW-0175">Coiled coil</keyword>
<protein>
    <recommendedName>
        <fullName evidence="3">Clathrin/coatomer adaptor adaptin-like N-terminal domain-containing protein</fullName>
    </recommendedName>
</protein>
<dbReference type="SUPFAM" id="SSF48371">
    <property type="entry name" value="ARM repeat"/>
    <property type="match status" value="1"/>
</dbReference>
<accession>A0A7S1ETY2</accession>
<name>A0A7S1ETY2_9RHOD</name>
<evidence type="ECO:0000256" key="1">
    <source>
        <dbReference type="SAM" id="Coils"/>
    </source>
</evidence>